<evidence type="ECO:0000256" key="2">
    <source>
        <dbReference type="ARBA" id="ARBA00022833"/>
    </source>
</evidence>
<dbReference type="CDD" id="cd19821">
    <property type="entry name" value="Bbox1_BBX-like"/>
    <property type="match status" value="1"/>
</dbReference>
<dbReference type="InterPro" id="IPR000315">
    <property type="entry name" value="Znf_B-box"/>
</dbReference>
<keyword evidence="1" id="KW-0479">Metal-binding</keyword>
<feature type="compositionally biased region" description="Low complexity" evidence="3">
    <location>
        <begin position="944"/>
        <end position="957"/>
    </location>
</feature>
<feature type="domain" description="B box-type" evidence="4">
    <location>
        <begin position="481"/>
        <end position="528"/>
    </location>
</feature>
<dbReference type="SUPFAM" id="SSF52467">
    <property type="entry name" value="DHS-like NAD/FAD-binding domain"/>
    <property type="match status" value="1"/>
</dbReference>
<feature type="compositionally biased region" description="Polar residues" evidence="3">
    <location>
        <begin position="147"/>
        <end position="160"/>
    </location>
</feature>
<keyword evidence="6" id="KW-1185">Reference proteome</keyword>
<feature type="compositionally biased region" description="Polar residues" evidence="3">
    <location>
        <begin position="320"/>
        <end position="335"/>
    </location>
</feature>
<sequence>MADSTSIANSHSHAHAHHASESSMHRAGRAGGTEVSAAVAAVAASTASTAPSSQRTSSPSPTPHPNPNPSSSLSPHSTGAGYAMLNAAGSRMASPRSHAHTNASHHQLTQQRPQAMNGAHHHHHANGSSSQPPRQASVSKPVPGIPNRTNTAAQTGSATKLSGSEQGSSPSLSSLSSSHHEHASTMNAASRYSASNTPKSPSRTTMSTRSTPPQSPQRQPQSQTSRMQAGDTARAQLNPASAPMAPQQDLEPQQSQHDESVPHQFNQDQEEVPEDSRAETNGNVANSADSHVEEVVPTTKLLDSTQELFEEPSFLHTQPAAENSITSDDSASKTPTPGLPRPVGLSSPRKFSVGASQFKPVGSPSSAARTGHARISRPSRAGSLEDVMNSPQRLAEFPDSKNIDERGHVFVALGDLTKLACDAWMVPTDENMVIESCWSKTGYIEPGPKPADWKNDGVRIKRVDTFSPDLSEPWLVNVGGIKLPKCNLCHDSTAVVHCTQDDADLCSKCDTEVHSANELASNHNRHFCQDITWYIEGAKLFFQEVSAHLKRSEPRFRRAKHLIGLPLVGTGKGGAEQAAGGVVALLMPVLYNAARLHRIDICLVLNDRSKFAAIQILRRRFEETWELLDSELIKQAQRLAQAAKSGDLVLFLGAGSSTGAGLPSWSGLIDDLASEAGMTAEERHVLQTMNYLDSARVVELHIGGSLELAKAVARRVAVKQCTLASALLAGLPVKEVVTTNYDQMFEIASQAANLRVAVLPYSAASNCDRWILKMHGCASHPEDIVLTREDYMRYATRRSALQGIVQSLLITRHMLFVGFSLQDDNFHRVVDEVRRAIRSTTSSSAPVVSAAAIVNDLASQPAALAGLTALATAPPKTNEPSIPVGSASTTLASSTAGSLPATIRAGTQFGTSLTLIRNRIVDMLWKDDLYMVPMQADAARDRSSSISSNPTIHSTHSQPFDSAQDHLSEGNQNPAFPPFYVSTDSIAIAARRLDIFLDYLSSEASTTAAYLLKPQYDPLLTEEQRSLRNDIIEFVSNVSADARLSSEWHVVCGMIRALGGDHLLTDVVTRSVLHVESQAGKI</sequence>
<feature type="compositionally biased region" description="Polar residues" evidence="3">
    <location>
        <begin position="185"/>
        <end position="196"/>
    </location>
</feature>
<keyword evidence="2" id="KW-0862">Zinc</keyword>
<dbReference type="SMART" id="SM00336">
    <property type="entry name" value="BBOX"/>
    <property type="match status" value="1"/>
</dbReference>
<dbReference type="InParanoid" id="A0A0D2U2P1"/>
<dbReference type="InterPro" id="IPR029035">
    <property type="entry name" value="DHS-like_NAD/FAD-binding_dom"/>
</dbReference>
<feature type="region of interest" description="Disordered" evidence="3">
    <location>
        <begin position="943"/>
        <end position="968"/>
    </location>
</feature>
<feature type="compositionally biased region" description="Low complexity" evidence="3">
    <location>
        <begin position="161"/>
        <end position="177"/>
    </location>
</feature>
<feature type="compositionally biased region" description="Polar residues" evidence="3">
    <location>
        <begin position="279"/>
        <end position="289"/>
    </location>
</feature>
<evidence type="ECO:0000313" key="5">
    <source>
        <dbReference type="EMBL" id="KJE89461.1"/>
    </source>
</evidence>
<protein>
    <recommendedName>
        <fullName evidence="4">B box-type domain-containing protein</fullName>
    </recommendedName>
</protein>
<evidence type="ECO:0000259" key="4">
    <source>
        <dbReference type="SMART" id="SM00336"/>
    </source>
</evidence>
<feature type="compositionally biased region" description="Low complexity" evidence="3">
    <location>
        <begin position="36"/>
        <end position="59"/>
    </location>
</feature>
<name>A0A0D2U2P1_CAPO3</name>
<feature type="compositionally biased region" description="Low complexity" evidence="3">
    <location>
        <begin position="197"/>
        <end position="228"/>
    </location>
</feature>
<gene>
    <name evidence="5" type="ORF">CAOG_000925</name>
</gene>
<dbReference type="InterPro" id="IPR049808">
    <property type="entry name" value="CONSTANS-like_Bbox1"/>
</dbReference>
<dbReference type="Pfam" id="PF13289">
    <property type="entry name" value="SIR2_2"/>
    <property type="match status" value="1"/>
</dbReference>
<dbReference type="RefSeq" id="XP_004365796.1">
    <property type="nucleotide sequence ID" value="XM_004365739.2"/>
</dbReference>
<proteinExistence type="predicted"/>
<evidence type="ECO:0000313" key="6">
    <source>
        <dbReference type="Proteomes" id="UP000008743"/>
    </source>
</evidence>
<feature type="compositionally biased region" description="Polar residues" evidence="3">
    <location>
        <begin position="100"/>
        <end position="114"/>
    </location>
</feature>
<reference evidence="6" key="1">
    <citation type="submission" date="2011-02" db="EMBL/GenBank/DDBJ databases">
        <title>The Genome Sequence of Capsaspora owczarzaki ATCC 30864.</title>
        <authorList>
            <person name="Russ C."/>
            <person name="Cuomo C."/>
            <person name="Burger G."/>
            <person name="Gray M.W."/>
            <person name="Holland P.W.H."/>
            <person name="King N."/>
            <person name="Lang F.B.F."/>
            <person name="Roger A.J."/>
            <person name="Ruiz-Trillo I."/>
            <person name="Young S.K."/>
            <person name="Zeng Q."/>
            <person name="Gargeya S."/>
            <person name="Alvarado L."/>
            <person name="Berlin A."/>
            <person name="Chapman S.B."/>
            <person name="Chen Z."/>
            <person name="Freedman E."/>
            <person name="Gellesch M."/>
            <person name="Goldberg J."/>
            <person name="Griggs A."/>
            <person name="Gujja S."/>
            <person name="Heilman E."/>
            <person name="Heiman D."/>
            <person name="Howarth C."/>
            <person name="Mehta T."/>
            <person name="Neiman D."/>
            <person name="Pearson M."/>
            <person name="Roberts A."/>
            <person name="Saif S."/>
            <person name="Shea T."/>
            <person name="Shenoy N."/>
            <person name="Sisk P."/>
            <person name="Stolte C."/>
            <person name="Sykes S."/>
            <person name="White J."/>
            <person name="Yandava C."/>
            <person name="Haas B."/>
            <person name="Nusbaum C."/>
            <person name="Birren B."/>
        </authorList>
    </citation>
    <scope>NUCLEOTIDE SEQUENCE</scope>
    <source>
        <strain evidence="6">ATCC 30864</strain>
    </source>
</reference>
<evidence type="ECO:0000256" key="3">
    <source>
        <dbReference type="SAM" id="MobiDB-lite"/>
    </source>
</evidence>
<dbReference type="PANTHER" id="PTHR31717:SF45">
    <property type="entry name" value="ZINC FINGER PROTEIN CONSTANS-LIKE 14-RELATED"/>
    <property type="match status" value="1"/>
</dbReference>
<dbReference type="EMBL" id="KE346360">
    <property type="protein sequence ID" value="KJE89461.1"/>
    <property type="molecule type" value="Genomic_DNA"/>
</dbReference>
<feature type="region of interest" description="Disordered" evidence="3">
    <location>
        <begin position="312"/>
        <end position="385"/>
    </location>
</feature>
<accession>A0A0D2U2P1</accession>
<feature type="region of interest" description="Disordered" evidence="3">
    <location>
        <begin position="1"/>
        <end position="299"/>
    </location>
</feature>
<dbReference type="AlphaFoldDB" id="A0A0D2U2P1"/>
<feature type="compositionally biased region" description="Low complexity" evidence="3">
    <location>
        <begin position="1"/>
        <end position="11"/>
    </location>
</feature>
<feature type="compositionally biased region" description="Low complexity" evidence="3">
    <location>
        <begin position="69"/>
        <end position="78"/>
    </location>
</feature>
<dbReference type="GO" id="GO:0008270">
    <property type="term" value="F:zinc ion binding"/>
    <property type="evidence" value="ECO:0007669"/>
    <property type="project" value="InterPro"/>
</dbReference>
<dbReference type="PANTHER" id="PTHR31717">
    <property type="entry name" value="ZINC FINGER PROTEIN CONSTANS-LIKE 10"/>
    <property type="match status" value="1"/>
</dbReference>
<organism evidence="5 6">
    <name type="scientific">Capsaspora owczarzaki (strain ATCC 30864)</name>
    <dbReference type="NCBI Taxonomy" id="595528"/>
    <lineage>
        <taxon>Eukaryota</taxon>
        <taxon>Filasterea</taxon>
        <taxon>Capsaspora</taxon>
    </lineage>
</organism>
<dbReference type="OrthoDB" id="153872at2759"/>
<dbReference type="Proteomes" id="UP000008743">
    <property type="component" value="Unassembled WGS sequence"/>
</dbReference>
<dbReference type="eggNOG" id="ENOG502REBI">
    <property type="taxonomic scope" value="Eukaryota"/>
</dbReference>
<evidence type="ECO:0000256" key="1">
    <source>
        <dbReference type="ARBA" id="ARBA00022723"/>
    </source>
</evidence>